<dbReference type="Pfam" id="PF14226">
    <property type="entry name" value="DIOX_N"/>
    <property type="match status" value="1"/>
</dbReference>
<dbReference type="SUPFAM" id="SSF51197">
    <property type="entry name" value="Clavaminate synthase-like"/>
    <property type="match status" value="1"/>
</dbReference>
<comment type="similarity">
    <text evidence="1">Belongs to the iron/ascorbate-dependent oxidoreductase family.</text>
</comment>
<evidence type="ECO:0000313" key="4">
    <source>
        <dbReference type="Proteomes" id="UP000772434"/>
    </source>
</evidence>
<dbReference type="InterPro" id="IPR005123">
    <property type="entry name" value="Oxoglu/Fe-dep_dioxygenase_dom"/>
</dbReference>
<keyword evidence="1" id="KW-0479">Metal-binding</keyword>
<dbReference type="Gene3D" id="2.60.120.330">
    <property type="entry name" value="B-lactam Antibiotic, Isopenicillin N Synthase, Chain"/>
    <property type="match status" value="1"/>
</dbReference>
<protein>
    <submittedName>
        <fullName evidence="3">Clavaminate synthase-like protein</fullName>
    </submittedName>
</protein>
<evidence type="ECO:0000313" key="3">
    <source>
        <dbReference type="EMBL" id="KAF9068725.1"/>
    </source>
</evidence>
<dbReference type="AlphaFoldDB" id="A0A9P5PVA3"/>
<keyword evidence="4" id="KW-1185">Reference proteome</keyword>
<dbReference type="Proteomes" id="UP000772434">
    <property type="component" value="Unassembled WGS sequence"/>
</dbReference>
<name>A0A9P5PVA3_9AGAR</name>
<dbReference type="Pfam" id="PF03171">
    <property type="entry name" value="2OG-FeII_Oxy"/>
    <property type="match status" value="1"/>
</dbReference>
<dbReference type="PANTHER" id="PTHR47990">
    <property type="entry name" value="2-OXOGLUTARATE (2OG) AND FE(II)-DEPENDENT OXYGENASE SUPERFAMILY PROTEIN-RELATED"/>
    <property type="match status" value="1"/>
</dbReference>
<comment type="caution">
    <text evidence="3">The sequence shown here is derived from an EMBL/GenBank/DDBJ whole genome shotgun (WGS) entry which is preliminary data.</text>
</comment>
<keyword evidence="1" id="KW-0560">Oxidoreductase</keyword>
<proteinExistence type="inferred from homology"/>
<accession>A0A9P5PVA3</accession>
<dbReference type="InterPro" id="IPR027443">
    <property type="entry name" value="IPNS-like_sf"/>
</dbReference>
<reference evidence="3" key="1">
    <citation type="submission" date="2020-11" db="EMBL/GenBank/DDBJ databases">
        <authorList>
            <consortium name="DOE Joint Genome Institute"/>
            <person name="Ahrendt S."/>
            <person name="Riley R."/>
            <person name="Andreopoulos W."/>
            <person name="Labutti K."/>
            <person name="Pangilinan J."/>
            <person name="Ruiz-Duenas F.J."/>
            <person name="Barrasa J.M."/>
            <person name="Sanchez-Garcia M."/>
            <person name="Camarero S."/>
            <person name="Miyauchi S."/>
            <person name="Serrano A."/>
            <person name="Linde D."/>
            <person name="Babiker R."/>
            <person name="Drula E."/>
            <person name="Ayuso-Fernandez I."/>
            <person name="Pacheco R."/>
            <person name="Padilla G."/>
            <person name="Ferreira P."/>
            <person name="Barriuso J."/>
            <person name="Kellner H."/>
            <person name="Castanera R."/>
            <person name="Alfaro M."/>
            <person name="Ramirez L."/>
            <person name="Pisabarro A.G."/>
            <person name="Kuo A."/>
            <person name="Tritt A."/>
            <person name="Lipzen A."/>
            <person name="He G."/>
            <person name="Yan M."/>
            <person name="Ng V."/>
            <person name="Cullen D."/>
            <person name="Martin F."/>
            <person name="Rosso M.-N."/>
            <person name="Henrissat B."/>
            <person name="Hibbett D."/>
            <person name="Martinez A.T."/>
            <person name="Grigoriev I.V."/>
        </authorList>
    </citation>
    <scope>NUCLEOTIDE SEQUENCE</scope>
    <source>
        <strain evidence="3">AH 40177</strain>
    </source>
</reference>
<dbReference type="GO" id="GO:0046872">
    <property type="term" value="F:metal ion binding"/>
    <property type="evidence" value="ECO:0007669"/>
    <property type="project" value="UniProtKB-KW"/>
</dbReference>
<dbReference type="OrthoDB" id="406156at2759"/>
<dbReference type="GO" id="GO:0016491">
    <property type="term" value="F:oxidoreductase activity"/>
    <property type="evidence" value="ECO:0007669"/>
    <property type="project" value="UniProtKB-KW"/>
</dbReference>
<evidence type="ECO:0000259" key="2">
    <source>
        <dbReference type="PROSITE" id="PS51471"/>
    </source>
</evidence>
<dbReference type="InterPro" id="IPR050231">
    <property type="entry name" value="Iron_ascorbate_oxido_reductase"/>
</dbReference>
<feature type="domain" description="Fe2OG dioxygenase" evidence="2">
    <location>
        <begin position="178"/>
        <end position="281"/>
    </location>
</feature>
<sequence>MPVTAFPEFPTNIPTHPLVVVDYELLKNGDKREMDKLWDAATLLGFWYLKNHGADEDVERMFDMGAETMDLPMEEKMKYERGDDGFSFGYKFAGANVVDASGEPDKVEFLVIAKDDALAWPKQARRSYPSTVNSRMDSTIVPFVKKSIEINSVCLNIFNDKLGLAEGTLLKLHSGEYSACEARTIKAPKNLPVGKMALGAHTDFGSLSFLHNRLGGLQVLPPGVEEWLYVKPIPGHAICNVGDALTFLSGGILRSNMHRVVPPPGAQAGFERWSQVFFTRPVNSVVLRPLSDESPLIAETVSKLSDKQKEALTPGMTAYDWVEKRLRNPRLKSIKPAEAQS</sequence>
<dbReference type="PROSITE" id="PS51471">
    <property type="entry name" value="FE2OG_OXY"/>
    <property type="match status" value="1"/>
</dbReference>
<evidence type="ECO:0000256" key="1">
    <source>
        <dbReference type="RuleBase" id="RU003682"/>
    </source>
</evidence>
<keyword evidence="1" id="KW-0408">Iron</keyword>
<gene>
    <name evidence="3" type="ORF">BDP27DRAFT_777121</name>
</gene>
<dbReference type="InterPro" id="IPR026992">
    <property type="entry name" value="DIOX_N"/>
</dbReference>
<organism evidence="3 4">
    <name type="scientific">Rhodocollybia butyracea</name>
    <dbReference type="NCBI Taxonomy" id="206335"/>
    <lineage>
        <taxon>Eukaryota</taxon>
        <taxon>Fungi</taxon>
        <taxon>Dikarya</taxon>
        <taxon>Basidiomycota</taxon>
        <taxon>Agaricomycotina</taxon>
        <taxon>Agaricomycetes</taxon>
        <taxon>Agaricomycetidae</taxon>
        <taxon>Agaricales</taxon>
        <taxon>Marasmiineae</taxon>
        <taxon>Omphalotaceae</taxon>
        <taxon>Rhodocollybia</taxon>
    </lineage>
</organism>
<dbReference type="InterPro" id="IPR044861">
    <property type="entry name" value="IPNS-like_FE2OG_OXY"/>
</dbReference>
<dbReference type="EMBL" id="JADNRY010000058">
    <property type="protein sequence ID" value="KAF9068725.1"/>
    <property type="molecule type" value="Genomic_DNA"/>
</dbReference>